<dbReference type="GO" id="GO:0004725">
    <property type="term" value="F:protein tyrosine phosphatase activity"/>
    <property type="evidence" value="ECO:0007669"/>
    <property type="project" value="InterPro"/>
</dbReference>
<dbReference type="InterPro" id="IPR000387">
    <property type="entry name" value="Tyr_Pase_dom"/>
</dbReference>
<dbReference type="PROSITE" id="PS00383">
    <property type="entry name" value="TYR_PHOSPHATASE_1"/>
    <property type="match status" value="1"/>
</dbReference>
<protein>
    <submittedName>
        <fullName evidence="5">TYR_PHOSPHATASE_2 domain-containing protein</fullName>
    </submittedName>
</protein>
<feature type="domain" description="Tyrosine specific protein phosphatases" evidence="2">
    <location>
        <begin position="2"/>
        <end position="71"/>
    </location>
</feature>
<evidence type="ECO:0000259" key="1">
    <source>
        <dbReference type="PROSITE" id="PS50055"/>
    </source>
</evidence>
<dbReference type="PROSITE" id="PS50056">
    <property type="entry name" value="TYR_PHOSPHATASE_2"/>
    <property type="match status" value="1"/>
</dbReference>
<name>A0A183AHD0_9TREM</name>
<dbReference type="EMBL" id="UZAN01043360">
    <property type="protein sequence ID" value="VDP78179.1"/>
    <property type="molecule type" value="Genomic_DNA"/>
</dbReference>
<dbReference type="WBParaSite" id="ECPE_0000637801-mRNA-1">
    <property type="protein sequence ID" value="ECPE_0000637801-mRNA-1"/>
    <property type="gene ID" value="ECPE_0000637801"/>
</dbReference>
<organism evidence="5">
    <name type="scientific">Echinostoma caproni</name>
    <dbReference type="NCBI Taxonomy" id="27848"/>
    <lineage>
        <taxon>Eukaryota</taxon>
        <taxon>Metazoa</taxon>
        <taxon>Spiralia</taxon>
        <taxon>Lophotrochozoa</taxon>
        <taxon>Platyhelminthes</taxon>
        <taxon>Trematoda</taxon>
        <taxon>Digenea</taxon>
        <taxon>Plagiorchiida</taxon>
        <taxon>Echinostomata</taxon>
        <taxon>Echinostomatoidea</taxon>
        <taxon>Echinostomatidae</taxon>
        <taxon>Echinostoma</taxon>
    </lineage>
</organism>
<dbReference type="OrthoDB" id="6407541at2759"/>
<evidence type="ECO:0000259" key="2">
    <source>
        <dbReference type="PROSITE" id="PS50056"/>
    </source>
</evidence>
<dbReference type="Pfam" id="PF00102">
    <property type="entry name" value="Y_phosphatase"/>
    <property type="match status" value="1"/>
</dbReference>
<dbReference type="Proteomes" id="UP000272942">
    <property type="component" value="Unassembled WGS sequence"/>
</dbReference>
<dbReference type="InterPro" id="IPR029021">
    <property type="entry name" value="Prot-tyrosine_phosphatase-like"/>
</dbReference>
<dbReference type="PROSITE" id="PS50055">
    <property type="entry name" value="TYR_PHOSPHATASE_PTP"/>
    <property type="match status" value="1"/>
</dbReference>
<dbReference type="SUPFAM" id="SSF52799">
    <property type="entry name" value="(Phosphotyrosine protein) phosphatases II"/>
    <property type="match status" value="1"/>
</dbReference>
<reference evidence="5" key="1">
    <citation type="submission" date="2016-06" db="UniProtKB">
        <authorList>
            <consortium name="WormBaseParasite"/>
        </authorList>
    </citation>
    <scope>IDENTIFICATION</scope>
</reference>
<dbReference type="Gene3D" id="3.90.190.10">
    <property type="entry name" value="Protein tyrosine phosphatase superfamily"/>
    <property type="match status" value="1"/>
</dbReference>
<keyword evidence="4" id="KW-1185">Reference proteome</keyword>
<evidence type="ECO:0000313" key="4">
    <source>
        <dbReference type="Proteomes" id="UP000272942"/>
    </source>
</evidence>
<accession>A0A183AHD0</accession>
<dbReference type="InterPro" id="IPR000242">
    <property type="entry name" value="PTP_cat"/>
</dbReference>
<evidence type="ECO:0000313" key="5">
    <source>
        <dbReference type="WBParaSite" id="ECPE_0000637801-mRNA-1"/>
    </source>
</evidence>
<proteinExistence type="predicted"/>
<dbReference type="AlphaFoldDB" id="A0A183AHD0"/>
<sequence length="237" mass="26570">MVRLLEAVRLERGTGPLLIHCLDGATRSGLFTVCHLLAERITRDHYVDLFHVVKAVKLRRRAVLASMDQMRFVYRFLAQWIKQTLAEPLTSWIARHPVGSVVPGSTQNWQWPQLVGHLPPYVRVGIFTHSQLPALVAQHSSSMVATKETTEQTSDLAIGSCPMLNSSNSATDCCLSNNLGTKEALSVPTLYRYFQDELLNQRSTYSLKFGHPIYPGTCPDPSEMNSWSSPSLDQFRA</sequence>
<gene>
    <name evidence="3" type="ORF">ECPE_LOCUS6365</name>
</gene>
<evidence type="ECO:0000313" key="3">
    <source>
        <dbReference type="EMBL" id="VDP78179.1"/>
    </source>
</evidence>
<reference evidence="3 4" key="2">
    <citation type="submission" date="2018-11" db="EMBL/GenBank/DDBJ databases">
        <authorList>
            <consortium name="Pathogen Informatics"/>
        </authorList>
    </citation>
    <scope>NUCLEOTIDE SEQUENCE [LARGE SCALE GENOMIC DNA]</scope>
    <source>
        <strain evidence="3 4">Egypt</strain>
    </source>
</reference>
<feature type="domain" description="Tyrosine-protein phosphatase" evidence="1">
    <location>
        <begin position="1"/>
        <end position="80"/>
    </location>
</feature>
<dbReference type="InterPro" id="IPR016130">
    <property type="entry name" value="Tyr_Pase_AS"/>
</dbReference>